<feature type="transmembrane region" description="Helical" evidence="13">
    <location>
        <begin position="314"/>
        <end position="337"/>
    </location>
</feature>
<dbReference type="Gene3D" id="2.30.160.11">
    <property type="match status" value="1"/>
</dbReference>
<keyword evidence="3" id="KW-1003">Cell membrane</keyword>
<evidence type="ECO:0000256" key="9">
    <source>
        <dbReference type="ARBA" id="ARBA00023157"/>
    </source>
</evidence>
<dbReference type="PANTHER" id="PTHR47154:SF2">
    <property type="entry name" value="G-PROTEIN COUPLED RECEPTOR MTH-RELATED"/>
    <property type="match status" value="1"/>
</dbReference>
<feature type="transmembrane region" description="Helical" evidence="13">
    <location>
        <begin position="230"/>
        <end position="252"/>
    </location>
</feature>
<proteinExistence type="inferred from homology"/>
<evidence type="ECO:0000313" key="17">
    <source>
        <dbReference type="Proteomes" id="UP000008792"/>
    </source>
</evidence>
<feature type="signal peptide" evidence="14">
    <location>
        <begin position="1"/>
        <end position="20"/>
    </location>
</feature>
<keyword evidence="17" id="KW-1185">Reference proteome</keyword>
<dbReference type="EMBL" id="CH941006">
    <property type="protein sequence ID" value="EDW57472.2"/>
    <property type="molecule type" value="Genomic_DNA"/>
</dbReference>
<dbReference type="InterPro" id="IPR051384">
    <property type="entry name" value="Mth_GPCR"/>
</dbReference>
<evidence type="ECO:0000256" key="3">
    <source>
        <dbReference type="ARBA" id="ARBA00022475"/>
    </source>
</evidence>
<dbReference type="AlphaFoldDB" id="B4MH16"/>
<keyword evidence="10" id="KW-0675">Receptor</keyword>
<evidence type="ECO:0000313" key="16">
    <source>
        <dbReference type="EMBL" id="EDW57472.2"/>
    </source>
</evidence>
<keyword evidence="6 13" id="KW-1133">Transmembrane helix</keyword>
<evidence type="ECO:0000256" key="10">
    <source>
        <dbReference type="ARBA" id="ARBA00023170"/>
    </source>
</evidence>
<dbReference type="InterPro" id="IPR044860">
    <property type="entry name" value="Methusela_ecto_dom_1"/>
</dbReference>
<evidence type="ECO:0000256" key="13">
    <source>
        <dbReference type="SAM" id="Phobius"/>
    </source>
</evidence>
<dbReference type="Gene3D" id="1.20.1070.10">
    <property type="entry name" value="Rhodopsin 7-helix transmembrane proteins"/>
    <property type="match status" value="2"/>
</dbReference>
<dbReference type="InterPro" id="IPR010596">
    <property type="entry name" value="Methuselah_N_dom"/>
</dbReference>
<name>B4MH16_DROVI</name>
<accession>B4MH16</accession>
<comment type="similarity">
    <text evidence="2">Belongs to the G-protein coupled receptor 2 family. Mth subfamily.</text>
</comment>
<dbReference type="InterPro" id="IPR036272">
    <property type="entry name" value="Methuselah_N_sf"/>
</dbReference>
<dbReference type="Proteomes" id="UP000008792">
    <property type="component" value="Unassembled WGS sequence"/>
</dbReference>
<feature type="transmembrane region" description="Helical" evidence="13">
    <location>
        <begin position="258"/>
        <end position="276"/>
    </location>
</feature>
<evidence type="ECO:0000256" key="5">
    <source>
        <dbReference type="ARBA" id="ARBA00022729"/>
    </source>
</evidence>
<dbReference type="InParanoid" id="B4MH16"/>
<evidence type="ECO:0000256" key="1">
    <source>
        <dbReference type="ARBA" id="ARBA00004651"/>
    </source>
</evidence>
<dbReference type="InterPro" id="IPR023311">
    <property type="entry name" value="Methusela_ecto_dom_2"/>
</dbReference>
<dbReference type="OrthoDB" id="6082634at2759"/>
<evidence type="ECO:0000256" key="2">
    <source>
        <dbReference type="ARBA" id="ARBA00008979"/>
    </source>
</evidence>
<keyword evidence="7" id="KW-0297">G-protein coupled receptor</keyword>
<dbReference type="SMR" id="B4MH16"/>
<evidence type="ECO:0000256" key="12">
    <source>
        <dbReference type="ARBA" id="ARBA00023224"/>
    </source>
</evidence>
<keyword evidence="9" id="KW-1015">Disulfide bond</keyword>
<dbReference type="Pfam" id="PF06652">
    <property type="entry name" value="Methuselah_N"/>
    <property type="match status" value="1"/>
</dbReference>
<reference evidence="16 17" key="1">
    <citation type="journal article" date="2007" name="Nature">
        <title>Evolution of genes and genomes on the Drosophila phylogeny.</title>
        <authorList>
            <consortium name="Drosophila 12 Genomes Consortium"/>
            <person name="Clark A.G."/>
            <person name="Eisen M.B."/>
            <person name="Smith D.R."/>
            <person name="Bergman C.M."/>
            <person name="Oliver B."/>
            <person name="Markow T.A."/>
            <person name="Kaufman T.C."/>
            <person name="Kellis M."/>
            <person name="Gelbart W."/>
            <person name="Iyer V.N."/>
            <person name="Pollard D.A."/>
            <person name="Sackton T.B."/>
            <person name="Larracuente A.M."/>
            <person name="Singh N.D."/>
            <person name="Abad J.P."/>
            <person name="Abt D.N."/>
            <person name="Adryan B."/>
            <person name="Aguade M."/>
            <person name="Akashi H."/>
            <person name="Anderson W.W."/>
            <person name="Aquadro C.F."/>
            <person name="Ardell D.H."/>
            <person name="Arguello R."/>
            <person name="Artieri C.G."/>
            <person name="Barbash D.A."/>
            <person name="Barker D."/>
            <person name="Barsanti P."/>
            <person name="Batterham P."/>
            <person name="Batzoglou S."/>
            <person name="Begun D."/>
            <person name="Bhutkar A."/>
            <person name="Blanco E."/>
            <person name="Bosak S.A."/>
            <person name="Bradley R.K."/>
            <person name="Brand A.D."/>
            <person name="Brent M.R."/>
            <person name="Brooks A.N."/>
            <person name="Brown R.H."/>
            <person name="Butlin R.K."/>
            <person name="Caggese C."/>
            <person name="Calvi B.R."/>
            <person name="Bernardo de Carvalho A."/>
            <person name="Caspi A."/>
            <person name="Castrezana S."/>
            <person name="Celniker S.E."/>
            <person name="Chang J.L."/>
            <person name="Chapple C."/>
            <person name="Chatterji S."/>
            <person name="Chinwalla A."/>
            <person name="Civetta A."/>
            <person name="Clifton S.W."/>
            <person name="Comeron J.M."/>
            <person name="Costello J.C."/>
            <person name="Coyne J.A."/>
            <person name="Daub J."/>
            <person name="David R.G."/>
            <person name="Delcher A.L."/>
            <person name="Delehaunty K."/>
            <person name="Do C.B."/>
            <person name="Ebling H."/>
            <person name="Edwards K."/>
            <person name="Eickbush T."/>
            <person name="Evans J.D."/>
            <person name="Filipski A."/>
            <person name="Findeiss S."/>
            <person name="Freyhult E."/>
            <person name="Fulton L."/>
            <person name="Fulton R."/>
            <person name="Garcia A.C."/>
            <person name="Gardiner A."/>
            <person name="Garfield D.A."/>
            <person name="Garvin B.E."/>
            <person name="Gibson G."/>
            <person name="Gilbert D."/>
            <person name="Gnerre S."/>
            <person name="Godfrey J."/>
            <person name="Good R."/>
            <person name="Gotea V."/>
            <person name="Gravely B."/>
            <person name="Greenberg A.J."/>
            <person name="Griffiths-Jones S."/>
            <person name="Gross S."/>
            <person name="Guigo R."/>
            <person name="Gustafson E.A."/>
            <person name="Haerty W."/>
            <person name="Hahn M.W."/>
            <person name="Halligan D.L."/>
            <person name="Halpern A.L."/>
            <person name="Halter G.M."/>
            <person name="Han M.V."/>
            <person name="Heger A."/>
            <person name="Hillier L."/>
            <person name="Hinrichs A.S."/>
            <person name="Holmes I."/>
            <person name="Hoskins R.A."/>
            <person name="Hubisz M.J."/>
            <person name="Hultmark D."/>
            <person name="Huntley M.A."/>
            <person name="Jaffe D.B."/>
            <person name="Jagadeeshan S."/>
            <person name="Jeck W.R."/>
            <person name="Johnson J."/>
            <person name="Jones C.D."/>
            <person name="Jordan W.C."/>
            <person name="Karpen G.H."/>
            <person name="Kataoka E."/>
            <person name="Keightley P.D."/>
            <person name="Kheradpour P."/>
            <person name="Kirkness E.F."/>
            <person name="Koerich L.B."/>
            <person name="Kristiansen K."/>
            <person name="Kudrna D."/>
            <person name="Kulathinal R.J."/>
            <person name="Kumar S."/>
            <person name="Kwok R."/>
            <person name="Lander E."/>
            <person name="Langley C.H."/>
            <person name="Lapoint R."/>
            <person name="Lazzaro B.P."/>
            <person name="Lee S.J."/>
            <person name="Levesque L."/>
            <person name="Li R."/>
            <person name="Lin C.F."/>
            <person name="Lin M.F."/>
            <person name="Lindblad-Toh K."/>
            <person name="Llopart A."/>
            <person name="Long M."/>
            <person name="Low L."/>
            <person name="Lozovsky E."/>
            <person name="Lu J."/>
            <person name="Luo M."/>
            <person name="Machado C.A."/>
            <person name="Makalowski W."/>
            <person name="Marzo M."/>
            <person name="Matsuda M."/>
            <person name="Matzkin L."/>
            <person name="McAllister B."/>
            <person name="McBride C.S."/>
            <person name="McKernan B."/>
            <person name="McKernan K."/>
            <person name="Mendez-Lago M."/>
            <person name="Minx P."/>
            <person name="Mollenhauer M.U."/>
            <person name="Montooth K."/>
            <person name="Mount S.M."/>
            <person name="Mu X."/>
            <person name="Myers E."/>
            <person name="Negre B."/>
            <person name="Newfeld S."/>
            <person name="Nielsen R."/>
            <person name="Noor M.A."/>
            <person name="O'Grady P."/>
            <person name="Pachter L."/>
            <person name="Papaceit M."/>
            <person name="Parisi M.J."/>
            <person name="Parisi M."/>
            <person name="Parts L."/>
            <person name="Pedersen J.S."/>
            <person name="Pesole G."/>
            <person name="Phillippy A.M."/>
            <person name="Ponting C.P."/>
            <person name="Pop M."/>
            <person name="Porcelli D."/>
            <person name="Powell J.R."/>
            <person name="Prohaska S."/>
            <person name="Pruitt K."/>
            <person name="Puig M."/>
            <person name="Quesneville H."/>
            <person name="Ram K.R."/>
            <person name="Rand D."/>
            <person name="Rasmussen M.D."/>
            <person name="Reed L.K."/>
            <person name="Reenan R."/>
            <person name="Reily A."/>
            <person name="Remington K.A."/>
            <person name="Rieger T.T."/>
            <person name="Ritchie M.G."/>
            <person name="Robin C."/>
            <person name="Rogers Y.H."/>
            <person name="Rohde C."/>
            <person name="Rozas J."/>
            <person name="Rubenfield M.J."/>
            <person name="Ruiz A."/>
            <person name="Russo S."/>
            <person name="Salzberg S.L."/>
            <person name="Sanchez-Gracia A."/>
            <person name="Saranga D.J."/>
            <person name="Sato H."/>
            <person name="Schaeffer S.W."/>
            <person name="Schatz M.C."/>
            <person name="Schlenke T."/>
            <person name="Schwartz R."/>
            <person name="Segarra C."/>
            <person name="Singh R.S."/>
            <person name="Sirot L."/>
            <person name="Sirota M."/>
            <person name="Sisneros N.B."/>
            <person name="Smith C.D."/>
            <person name="Smith T.F."/>
            <person name="Spieth J."/>
            <person name="Stage D.E."/>
            <person name="Stark A."/>
            <person name="Stephan W."/>
            <person name="Strausberg R.L."/>
            <person name="Strempel S."/>
            <person name="Sturgill D."/>
            <person name="Sutton G."/>
            <person name="Sutton G.G."/>
            <person name="Tao W."/>
            <person name="Teichmann S."/>
            <person name="Tobari Y.N."/>
            <person name="Tomimura Y."/>
            <person name="Tsolas J.M."/>
            <person name="Valente V.L."/>
            <person name="Venter E."/>
            <person name="Venter J.C."/>
            <person name="Vicario S."/>
            <person name="Vieira F.G."/>
            <person name="Vilella A.J."/>
            <person name="Villasante A."/>
            <person name="Walenz B."/>
            <person name="Wang J."/>
            <person name="Wasserman M."/>
            <person name="Watts T."/>
            <person name="Wilson D."/>
            <person name="Wilson R.K."/>
            <person name="Wing R.A."/>
            <person name="Wolfner M.F."/>
            <person name="Wong A."/>
            <person name="Wong G.K."/>
            <person name="Wu C.I."/>
            <person name="Wu G."/>
            <person name="Yamamoto D."/>
            <person name="Yang H.P."/>
            <person name="Yang S.P."/>
            <person name="Yorke J.A."/>
            <person name="Yoshida K."/>
            <person name="Zdobnov E."/>
            <person name="Zhang P."/>
            <person name="Zhang Y."/>
            <person name="Zimin A.V."/>
            <person name="Baldwin J."/>
            <person name="Abdouelleil A."/>
            <person name="Abdulkadir J."/>
            <person name="Abebe A."/>
            <person name="Abera B."/>
            <person name="Abreu J."/>
            <person name="Acer S.C."/>
            <person name="Aftuck L."/>
            <person name="Alexander A."/>
            <person name="An P."/>
            <person name="Anderson E."/>
            <person name="Anderson S."/>
            <person name="Arachi H."/>
            <person name="Azer M."/>
            <person name="Bachantsang P."/>
            <person name="Barry A."/>
            <person name="Bayul T."/>
            <person name="Berlin A."/>
            <person name="Bessette D."/>
            <person name="Bloom T."/>
            <person name="Blye J."/>
            <person name="Boguslavskiy L."/>
            <person name="Bonnet C."/>
            <person name="Boukhgalter B."/>
            <person name="Bourzgui I."/>
            <person name="Brown A."/>
            <person name="Cahill P."/>
            <person name="Channer S."/>
            <person name="Cheshatsang Y."/>
            <person name="Chuda L."/>
            <person name="Citroen M."/>
            <person name="Collymore A."/>
            <person name="Cooke P."/>
            <person name="Costello M."/>
            <person name="D'Aco K."/>
            <person name="Daza R."/>
            <person name="De Haan G."/>
            <person name="DeGray S."/>
            <person name="DeMaso C."/>
            <person name="Dhargay N."/>
            <person name="Dooley K."/>
            <person name="Dooley E."/>
            <person name="Doricent M."/>
            <person name="Dorje P."/>
            <person name="Dorjee K."/>
            <person name="Dupes A."/>
            <person name="Elong R."/>
            <person name="Falk J."/>
            <person name="Farina A."/>
            <person name="Faro S."/>
            <person name="Ferguson D."/>
            <person name="Fisher S."/>
            <person name="Foley C.D."/>
            <person name="Franke A."/>
            <person name="Friedrich D."/>
            <person name="Gadbois L."/>
            <person name="Gearin G."/>
            <person name="Gearin C.R."/>
            <person name="Giannoukos G."/>
            <person name="Goode T."/>
            <person name="Graham J."/>
            <person name="Grandbois E."/>
            <person name="Grewal S."/>
            <person name="Gyaltsen K."/>
            <person name="Hafez N."/>
            <person name="Hagos B."/>
            <person name="Hall J."/>
            <person name="Henson C."/>
            <person name="Hollinger A."/>
            <person name="Honan T."/>
            <person name="Huard M.D."/>
            <person name="Hughes L."/>
            <person name="Hurhula B."/>
            <person name="Husby M.E."/>
            <person name="Kamat A."/>
            <person name="Kanga B."/>
            <person name="Kashin S."/>
            <person name="Khazanovich D."/>
            <person name="Kisner P."/>
            <person name="Lance K."/>
            <person name="Lara M."/>
            <person name="Lee W."/>
            <person name="Lennon N."/>
            <person name="Letendre F."/>
            <person name="LeVine R."/>
            <person name="Lipovsky A."/>
            <person name="Liu X."/>
            <person name="Liu J."/>
            <person name="Liu S."/>
            <person name="Lokyitsang T."/>
            <person name="Lokyitsang Y."/>
            <person name="Lubonja R."/>
            <person name="Lui A."/>
            <person name="MacDonald P."/>
            <person name="Magnisalis V."/>
            <person name="Maru K."/>
            <person name="Matthews C."/>
            <person name="McCusker W."/>
            <person name="McDonough S."/>
            <person name="Mehta T."/>
            <person name="Meldrim J."/>
            <person name="Meneus L."/>
            <person name="Mihai O."/>
            <person name="Mihalev A."/>
            <person name="Mihova T."/>
            <person name="Mittelman R."/>
            <person name="Mlenga V."/>
            <person name="Montmayeur A."/>
            <person name="Mulrain L."/>
            <person name="Navidi A."/>
            <person name="Naylor J."/>
            <person name="Negash T."/>
            <person name="Nguyen T."/>
            <person name="Nguyen N."/>
            <person name="Nicol R."/>
            <person name="Norbu C."/>
            <person name="Norbu N."/>
            <person name="Novod N."/>
            <person name="O'Neill B."/>
            <person name="Osman S."/>
            <person name="Markiewicz E."/>
            <person name="Oyono O.L."/>
            <person name="Patti C."/>
            <person name="Phunkhang P."/>
            <person name="Pierre F."/>
            <person name="Priest M."/>
            <person name="Raghuraman S."/>
            <person name="Rege F."/>
            <person name="Reyes R."/>
            <person name="Rise C."/>
            <person name="Rogov P."/>
            <person name="Ross K."/>
            <person name="Ryan E."/>
            <person name="Settipalli S."/>
            <person name="Shea T."/>
            <person name="Sherpa N."/>
            <person name="Shi L."/>
            <person name="Shih D."/>
            <person name="Sparrow T."/>
            <person name="Spaulding J."/>
            <person name="Stalker J."/>
            <person name="Stange-Thomann N."/>
            <person name="Stavropoulos S."/>
            <person name="Stone C."/>
            <person name="Strader C."/>
            <person name="Tesfaye S."/>
            <person name="Thomson T."/>
            <person name="Thoulutsang Y."/>
            <person name="Thoulutsang D."/>
            <person name="Topham K."/>
            <person name="Topping I."/>
            <person name="Tsamla T."/>
            <person name="Vassiliev H."/>
            <person name="Vo A."/>
            <person name="Wangchuk T."/>
            <person name="Wangdi T."/>
            <person name="Weiand M."/>
            <person name="Wilkinson J."/>
            <person name="Wilson A."/>
            <person name="Yadav S."/>
            <person name="Young G."/>
            <person name="Yu Q."/>
            <person name="Zembek L."/>
            <person name="Zhong D."/>
            <person name="Zimmer A."/>
            <person name="Zwirko Z."/>
            <person name="Jaffe D.B."/>
            <person name="Alvarez P."/>
            <person name="Brockman W."/>
            <person name="Butler J."/>
            <person name="Chin C."/>
            <person name="Gnerre S."/>
            <person name="Grabherr M."/>
            <person name="Kleber M."/>
            <person name="Mauceli E."/>
            <person name="MacCallum I."/>
        </authorList>
    </citation>
    <scope>NUCLEOTIDE SEQUENCE [LARGE SCALE GENOMIC DNA]</scope>
    <source>
        <strain evidence="17">Tucson 15010-1051.87</strain>
    </source>
</reference>
<evidence type="ECO:0000256" key="6">
    <source>
        <dbReference type="ARBA" id="ARBA00022989"/>
    </source>
</evidence>
<feature type="chain" id="PRO_5006457877" description="Methuselah N-terminal domain-containing protein" evidence="14">
    <location>
        <begin position="21"/>
        <end position="366"/>
    </location>
</feature>
<feature type="domain" description="Methuselah N-terminal" evidence="15">
    <location>
        <begin position="25"/>
        <end position="181"/>
    </location>
</feature>
<evidence type="ECO:0000256" key="7">
    <source>
        <dbReference type="ARBA" id="ARBA00023040"/>
    </source>
</evidence>
<gene>
    <name evidence="16" type="primary">Dvir\GJ16328</name>
    <name evidence="16" type="ORF">Dvir_GJ16328</name>
</gene>
<keyword evidence="5 14" id="KW-0732">Signal</keyword>
<dbReference type="Gene3D" id="2.170.180.11">
    <property type="entry name" value="Methuselah ectodomain, domain 2"/>
    <property type="match status" value="1"/>
</dbReference>
<dbReference type="GO" id="GO:0008528">
    <property type="term" value="F:G protein-coupled peptide receptor activity"/>
    <property type="evidence" value="ECO:0007669"/>
    <property type="project" value="TreeGrafter"/>
</dbReference>
<dbReference type="SUPFAM" id="SSF63877">
    <property type="entry name" value="Methuselah ectodomain"/>
    <property type="match status" value="1"/>
</dbReference>
<keyword evidence="4 13" id="KW-0812">Transmembrane</keyword>
<comment type="subcellular location">
    <subcellularLocation>
        <location evidence="1">Cell membrane</location>
        <topology evidence="1">Multi-pass membrane protein</topology>
    </subcellularLocation>
</comment>
<dbReference type="PANTHER" id="PTHR47154">
    <property type="entry name" value="G-PROTEIN COUPLED RECEPTOR MTH-RELATED"/>
    <property type="match status" value="1"/>
</dbReference>
<dbReference type="GO" id="GO:0005886">
    <property type="term" value="C:plasma membrane"/>
    <property type="evidence" value="ECO:0007669"/>
    <property type="project" value="UniProtKB-SubCell"/>
</dbReference>
<evidence type="ECO:0000256" key="14">
    <source>
        <dbReference type="SAM" id="SignalP"/>
    </source>
</evidence>
<evidence type="ECO:0000256" key="8">
    <source>
        <dbReference type="ARBA" id="ARBA00023136"/>
    </source>
</evidence>
<keyword evidence="11" id="KW-0325">Glycoprotein</keyword>
<sequence length="366" mass="41983">MGSSSWALLVLGVFLVQSTADIPGCNYFDTVKLTQEQQLENGSYRYRNVIIPKEKTGIYDYRISLDGKMQMASNYTRGCVCHVKSCIPFCCDPHEFLVDALLNVTLFNGTETEINLRKDFLVQPVYEEFCDFIGLNSSLDHQWTLFENGILFKHTNNHNKNKGRYCLVPLAVNDDVYKLGAHYLAESSSTKSTITLPDALRVISIFCMIITIATYLYFPKFRSVYDKCCICYFFCLAVSFTLLWCELFFIFISGYIGYYTVMATFLWLLMINFTLWKKFKNLGIAFKLFFRLFAITGVSWLLEIIAFLCSINNFGVTQLIDIITSAQGILLFFVSVLKKEVIKAFNERVEKRKSGNSNDYINATDS</sequence>
<protein>
    <recommendedName>
        <fullName evidence="15">Methuselah N-terminal domain-containing protein</fullName>
    </recommendedName>
</protein>
<dbReference type="HOGENOM" id="CLU_002753_3_0_1"/>
<evidence type="ECO:0000256" key="11">
    <source>
        <dbReference type="ARBA" id="ARBA00023180"/>
    </source>
</evidence>
<feature type="transmembrane region" description="Helical" evidence="13">
    <location>
        <begin position="199"/>
        <end position="218"/>
    </location>
</feature>
<evidence type="ECO:0000259" key="15">
    <source>
        <dbReference type="Pfam" id="PF06652"/>
    </source>
</evidence>
<keyword evidence="8 13" id="KW-0472">Membrane</keyword>
<feature type="transmembrane region" description="Helical" evidence="13">
    <location>
        <begin position="288"/>
        <end position="308"/>
    </location>
</feature>
<organism evidence="16 17">
    <name type="scientific">Drosophila virilis</name>
    <name type="common">Fruit fly</name>
    <dbReference type="NCBI Taxonomy" id="7244"/>
    <lineage>
        <taxon>Eukaryota</taxon>
        <taxon>Metazoa</taxon>
        <taxon>Ecdysozoa</taxon>
        <taxon>Arthropoda</taxon>
        <taxon>Hexapoda</taxon>
        <taxon>Insecta</taxon>
        <taxon>Pterygota</taxon>
        <taxon>Neoptera</taxon>
        <taxon>Endopterygota</taxon>
        <taxon>Diptera</taxon>
        <taxon>Brachycera</taxon>
        <taxon>Muscomorpha</taxon>
        <taxon>Ephydroidea</taxon>
        <taxon>Drosophilidae</taxon>
        <taxon>Drosophila</taxon>
    </lineage>
</organism>
<keyword evidence="12" id="KW-0807">Transducer</keyword>
<evidence type="ECO:0000256" key="4">
    <source>
        <dbReference type="ARBA" id="ARBA00022692"/>
    </source>
</evidence>
<dbReference type="eggNOG" id="KOG4193">
    <property type="taxonomic scope" value="Eukaryota"/>
</dbReference>
<dbReference type="STRING" id="7244.B4MH16"/>